<dbReference type="NCBIfam" id="NF007714">
    <property type="entry name" value="PRK10410.1-2"/>
    <property type="match status" value="1"/>
</dbReference>
<dbReference type="Pfam" id="PF11756">
    <property type="entry name" value="YgbA_NO"/>
    <property type="match status" value="1"/>
</dbReference>
<evidence type="ECO:0000313" key="1">
    <source>
        <dbReference type="EMBL" id="MBC5781141.1"/>
    </source>
</evidence>
<dbReference type="EMBL" id="JACOQG010000051">
    <property type="protein sequence ID" value="MBC5781141.1"/>
    <property type="molecule type" value="Genomic_DNA"/>
</dbReference>
<dbReference type="RefSeq" id="WP_186995681.1">
    <property type="nucleotide sequence ID" value="NZ_JACOQG010000051.1"/>
</dbReference>
<reference evidence="1 2" key="1">
    <citation type="submission" date="2020-08" db="EMBL/GenBank/DDBJ databases">
        <title>Genome public.</title>
        <authorList>
            <person name="Liu C."/>
            <person name="Sun Q."/>
        </authorList>
    </citation>
    <scope>NUCLEOTIDE SEQUENCE [LARGE SCALE GENOMIC DNA]</scope>
    <source>
        <strain evidence="1 2">M29</strain>
    </source>
</reference>
<comment type="caution">
    <text evidence="1">The sequence shown here is derived from an EMBL/GenBank/DDBJ whole genome shotgun (WGS) entry which is preliminary data.</text>
</comment>
<organism evidence="1 2">
    <name type="scientific">Blautia difficilis</name>
    <dbReference type="NCBI Taxonomy" id="2763027"/>
    <lineage>
        <taxon>Bacteria</taxon>
        <taxon>Bacillati</taxon>
        <taxon>Bacillota</taxon>
        <taxon>Clostridia</taxon>
        <taxon>Lachnospirales</taxon>
        <taxon>Lachnospiraceae</taxon>
        <taxon>Blautia</taxon>
    </lineage>
</organism>
<evidence type="ECO:0000313" key="2">
    <source>
        <dbReference type="Proteomes" id="UP000649826"/>
    </source>
</evidence>
<name>A0ABR7IM86_9FIRM</name>
<accession>A0ABR7IM86</accession>
<keyword evidence="2" id="KW-1185">Reference proteome</keyword>
<protein>
    <submittedName>
        <fullName evidence="1">Nitrous oxide-stimulated promoter family protein</fullName>
    </submittedName>
</protein>
<dbReference type="Proteomes" id="UP000649826">
    <property type="component" value="Unassembled WGS sequence"/>
</dbReference>
<dbReference type="InterPro" id="IPR020483">
    <property type="entry name" value="Uncharacterised_YgbA"/>
</dbReference>
<sequence>MNKVEKKRQKEQYIVEEMIRLYCRKNHLEEERQGRQMCPVCQELSDYAKLRSQKCPFMEQKTFCANCKVHCYKPEKREQIRRVMRFSGPRMLMHHPILAIWHLICSKREAKVKNL</sequence>
<gene>
    <name evidence="1" type="ORF">H8Z82_16155</name>
</gene>
<proteinExistence type="predicted"/>